<evidence type="ECO:0000313" key="4">
    <source>
        <dbReference type="Proteomes" id="UP000262583"/>
    </source>
</evidence>
<dbReference type="InterPro" id="IPR036890">
    <property type="entry name" value="HATPase_C_sf"/>
</dbReference>
<dbReference type="KEGG" id="schv:BRCON_0871"/>
<dbReference type="CDD" id="cd16936">
    <property type="entry name" value="HATPase_RsbW-like"/>
    <property type="match status" value="1"/>
</dbReference>
<proteinExistence type="predicted"/>
<dbReference type="AlphaFoldDB" id="A0A2Z4Y445"/>
<name>A0A2Z4Y445_SUMC1</name>
<dbReference type="InterPro" id="IPR001789">
    <property type="entry name" value="Sig_transdc_resp-reg_receiver"/>
</dbReference>
<evidence type="ECO:0000256" key="1">
    <source>
        <dbReference type="PROSITE-ProRule" id="PRU00169"/>
    </source>
</evidence>
<accession>A0A2Z4Y445</accession>
<dbReference type="Pfam" id="PF13581">
    <property type="entry name" value="HATPase_c_2"/>
    <property type="match status" value="1"/>
</dbReference>
<dbReference type="Proteomes" id="UP000262583">
    <property type="component" value="Chromosome"/>
</dbReference>
<dbReference type="Pfam" id="PF00072">
    <property type="entry name" value="Response_reg"/>
    <property type="match status" value="1"/>
</dbReference>
<dbReference type="InterPro" id="IPR011006">
    <property type="entry name" value="CheY-like_superfamily"/>
</dbReference>
<organism evidence="3 4">
    <name type="scientific">Sumerlaea chitinivorans</name>
    <dbReference type="NCBI Taxonomy" id="2250252"/>
    <lineage>
        <taxon>Bacteria</taxon>
        <taxon>Candidatus Sumerlaeota</taxon>
        <taxon>Candidatus Sumerlaeia</taxon>
        <taxon>Candidatus Sumerlaeales</taxon>
        <taxon>Candidatus Sumerlaeaceae</taxon>
        <taxon>Candidatus Sumerlaea</taxon>
    </lineage>
</organism>
<dbReference type="GO" id="GO:0000160">
    <property type="term" value="P:phosphorelay signal transduction system"/>
    <property type="evidence" value="ECO:0007669"/>
    <property type="project" value="InterPro"/>
</dbReference>
<dbReference type="Gene3D" id="3.40.50.2300">
    <property type="match status" value="1"/>
</dbReference>
<dbReference type="Gene3D" id="3.30.565.10">
    <property type="entry name" value="Histidine kinase-like ATPase, C-terminal domain"/>
    <property type="match status" value="1"/>
</dbReference>
<evidence type="ECO:0000313" key="3">
    <source>
        <dbReference type="EMBL" id="AXA35648.1"/>
    </source>
</evidence>
<sequence length="310" mass="35793">MESTENKNSERILIADGDPLSRRVLANYLGRFYHVDVAENASQALDLVERSYEDYSVVLVTNELPPSGLQCIARVRKDNPHLKIAFLTGSDYDSEFPLLRRYDIFTVLVRSVPFDYDELLITIENMISPHKAMGLRRYLKLQNQCHERVIRSLADKQAMMEEALSFFRRYRPHDTDVSQIRLAFEELINNAFYHAFKRTTGEEKYEMGAFTELERGEQVVVEFGWDKNFLGCSVTDNQGTLDVDTVMRKLERQITREGLLDERGRGLYLTRTLSDKMVINIHPRVATQVILLFAHKGHAKVKPLFINALG</sequence>
<feature type="domain" description="Response regulatory" evidence="2">
    <location>
        <begin position="11"/>
        <end position="127"/>
    </location>
</feature>
<comment type="caution">
    <text evidence="1">Lacks conserved residue(s) required for the propagation of feature annotation.</text>
</comment>
<dbReference type="CDD" id="cd00156">
    <property type="entry name" value="REC"/>
    <property type="match status" value="1"/>
</dbReference>
<evidence type="ECO:0000259" key="2">
    <source>
        <dbReference type="PROSITE" id="PS50110"/>
    </source>
</evidence>
<dbReference type="PROSITE" id="PS50110">
    <property type="entry name" value="RESPONSE_REGULATORY"/>
    <property type="match status" value="1"/>
</dbReference>
<dbReference type="SUPFAM" id="SSF52172">
    <property type="entry name" value="CheY-like"/>
    <property type="match status" value="1"/>
</dbReference>
<dbReference type="InterPro" id="IPR003594">
    <property type="entry name" value="HATPase_dom"/>
</dbReference>
<gene>
    <name evidence="3" type="ORF">BRCON_0871</name>
</gene>
<dbReference type="EMBL" id="CP030759">
    <property type="protein sequence ID" value="AXA35648.1"/>
    <property type="molecule type" value="Genomic_DNA"/>
</dbReference>
<dbReference type="SUPFAM" id="SSF55874">
    <property type="entry name" value="ATPase domain of HSP90 chaperone/DNA topoisomerase II/histidine kinase"/>
    <property type="match status" value="1"/>
</dbReference>
<protein>
    <submittedName>
        <fullName evidence="3">Response regulator</fullName>
    </submittedName>
</protein>
<reference evidence="3 4" key="1">
    <citation type="submission" date="2018-05" db="EMBL/GenBank/DDBJ databases">
        <title>A metagenomic window into the 2 km-deep terrestrial subsurface aquifer revealed taxonomically and functionally diverse microbial community comprising novel uncultured bacterial lineages.</title>
        <authorList>
            <person name="Kadnikov V.V."/>
            <person name="Mardanov A.V."/>
            <person name="Beletsky A.V."/>
            <person name="Banks D."/>
            <person name="Pimenov N.V."/>
            <person name="Frank Y.A."/>
            <person name="Karnachuk O.V."/>
            <person name="Ravin N.V."/>
        </authorList>
    </citation>
    <scope>NUCLEOTIDE SEQUENCE [LARGE SCALE GENOMIC DNA]</scope>
    <source>
        <strain evidence="3">BY</strain>
    </source>
</reference>
<dbReference type="SMART" id="SM00448">
    <property type="entry name" value="REC"/>
    <property type="match status" value="1"/>
</dbReference>